<evidence type="ECO:0000313" key="2">
    <source>
        <dbReference type="Proteomes" id="UP000515890"/>
    </source>
</evidence>
<dbReference type="KEGG" id="vg:63210265"/>
<reference evidence="2" key="2">
    <citation type="journal article" date="2021" name="Microbiol. Resour. Announc.">
        <title>Genome Sequences of Subcluster M2 Mycobacteriophages Estes and Aziz.</title>
        <authorList>
            <person name="Fitzgerald S.K."/>
            <person name="Johnson E.H."/>
            <person name="Storz S.H.R."/>
            <person name="Ballard C."/>
            <person name="Battaglia S."/>
            <person name="Boice M."/>
            <person name="Bramwell-Butcher J."/>
            <person name="Dedinsky M."/>
            <person name="DeKlotz J."/>
            <person name="Diaz I."/>
            <person name="Engley A."/>
            <person name="Ernst L."/>
            <person name="Gonzales E."/>
            <person name="Groscost A."/>
            <person name="Grosser P."/>
            <person name="Haider A."/>
            <person name="Harrison M."/>
            <person name="Husler K."/>
            <person name="Lau J."/>
            <person name="Monlux M."/>
            <person name="Paratore J."/>
            <person name="Ruesch T."/>
            <person name="Schlesinger M."/>
            <person name="Scholes A."/>
            <person name="Poxleitner M.K."/>
            <person name="Anders K.R."/>
        </authorList>
    </citation>
    <scope>NUCLEOTIDE SEQUENCE [LARGE SCALE GENOMIC DNA]</scope>
</reference>
<protein>
    <submittedName>
        <fullName evidence="1">Uncharacterized protein</fullName>
    </submittedName>
</protein>
<reference evidence="1 2" key="1">
    <citation type="submission" date="2020-06" db="EMBL/GenBank/DDBJ databases">
        <authorList>
            <person name="Ruesch T."/>
            <person name="Stepniewski C."/>
            <person name="Ballard C."/>
            <person name="Battaglia S."/>
            <person name="Diaz I."/>
            <person name="Engley A."/>
            <person name="Erickson A."/>
            <person name="Ernst L."/>
            <person name="Gonzales E."/>
            <person name="Haider A."/>
            <person name="Harrison M."/>
            <person name="Moore J."/>
            <person name="Paratore J."/>
            <person name="Rafanan A."/>
            <person name="Storz S."/>
            <person name="Poxleitner M.K."/>
            <person name="Anders K.R."/>
            <person name="Garlena R.A."/>
            <person name="Russell D.A."/>
            <person name="Pope W.H."/>
            <person name="Jacobs-Sera D."/>
            <person name="Hatfull G.F."/>
        </authorList>
    </citation>
    <scope>NUCLEOTIDE SEQUENCE [LARGE SCALE GENOMIC DNA]</scope>
</reference>
<accession>A0A7G8LHI3</accession>
<dbReference type="GeneID" id="63210265"/>
<dbReference type="RefSeq" id="YP_010013650.1">
    <property type="nucleotide sequence ID" value="NC_053513.1"/>
</dbReference>
<evidence type="ECO:0000313" key="1">
    <source>
        <dbReference type="EMBL" id="QNJ56705.1"/>
    </source>
</evidence>
<dbReference type="Proteomes" id="UP000515890">
    <property type="component" value="Segment"/>
</dbReference>
<proteinExistence type="predicted"/>
<sequence length="52" mass="6230">MTPVVSEEFARGFWSARVTLSDKLEFVAWTKDRRRTWSNLSDFMRDWASDPF</sequence>
<name>A0A7G8LHI3_9CAUD</name>
<gene>
    <name evidence="1" type="primary">45</name>
    <name evidence="1" type="ORF">SEA_AZIZ_45</name>
</gene>
<keyword evidence="2" id="KW-1185">Reference proteome</keyword>
<organism evidence="1 2">
    <name type="scientific">Mycobacterium phage Aziz</name>
    <dbReference type="NCBI Taxonomy" id="2762281"/>
    <lineage>
        <taxon>Viruses</taxon>
        <taxon>Duplodnaviria</taxon>
        <taxon>Heunggongvirae</taxon>
        <taxon>Uroviricota</taxon>
        <taxon>Caudoviricetes</taxon>
        <taxon>Vilmaviridae</taxon>
        <taxon>Mclasvirinae</taxon>
        <taxon>Reyvirus</taxon>
        <taxon>Reyvirus aziz</taxon>
    </lineage>
</organism>
<dbReference type="EMBL" id="MT658802">
    <property type="protein sequence ID" value="QNJ56705.1"/>
    <property type="molecule type" value="Genomic_DNA"/>
</dbReference>